<evidence type="ECO:0000256" key="1">
    <source>
        <dbReference type="SAM" id="Phobius"/>
    </source>
</evidence>
<organism evidence="2">
    <name type="scientific">marine sediment metagenome</name>
    <dbReference type="NCBI Taxonomy" id="412755"/>
    <lineage>
        <taxon>unclassified sequences</taxon>
        <taxon>metagenomes</taxon>
        <taxon>ecological metagenomes</taxon>
    </lineage>
</organism>
<proteinExistence type="predicted"/>
<keyword evidence="1" id="KW-0812">Transmembrane</keyword>
<accession>X1BE09</accession>
<feature type="transmembrane region" description="Helical" evidence="1">
    <location>
        <begin position="92"/>
        <end position="113"/>
    </location>
</feature>
<protein>
    <submittedName>
        <fullName evidence="2">Uncharacterized protein</fullName>
    </submittedName>
</protein>
<feature type="transmembrane region" description="Helical" evidence="1">
    <location>
        <begin position="48"/>
        <end position="71"/>
    </location>
</feature>
<gene>
    <name evidence="2" type="ORF">S01H4_21758</name>
</gene>
<reference evidence="2" key="1">
    <citation type="journal article" date="2014" name="Front. Microbiol.">
        <title>High frequency of phylogenetically diverse reductive dehalogenase-homologous genes in deep subseafloor sedimentary metagenomes.</title>
        <authorList>
            <person name="Kawai M."/>
            <person name="Futagami T."/>
            <person name="Toyoda A."/>
            <person name="Takaki Y."/>
            <person name="Nishi S."/>
            <person name="Hori S."/>
            <person name="Arai W."/>
            <person name="Tsubouchi T."/>
            <person name="Morono Y."/>
            <person name="Uchiyama I."/>
            <person name="Ito T."/>
            <person name="Fujiyama A."/>
            <person name="Inagaki F."/>
            <person name="Takami H."/>
        </authorList>
    </citation>
    <scope>NUCLEOTIDE SEQUENCE</scope>
    <source>
        <strain evidence="2">Expedition CK06-06</strain>
    </source>
</reference>
<keyword evidence="1" id="KW-1133">Transmembrane helix</keyword>
<feature type="transmembrane region" description="Helical" evidence="1">
    <location>
        <begin position="9"/>
        <end position="36"/>
    </location>
</feature>
<evidence type="ECO:0000313" key="2">
    <source>
        <dbReference type="EMBL" id="GAG82363.1"/>
    </source>
</evidence>
<name>X1BE09_9ZZZZ</name>
<comment type="caution">
    <text evidence="2">The sequence shown here is derived from an EMBL/GenBank/DDBJ whole genome shotgun (WGS) entry which is preliminary data.</text>
</comment>
<dbReference type="EMBL" id="BART01009895">
    <property type="protein sequence ID" value="GAG82363.1"/>
    <property type="molecule type" value="Genomic_DNA"/>
</dbReference>
<keyword evidence="1" id="KW-0472">Membrane</keyword>
<sequence>MAEKRNKGILWGIVFFITAIIYYTIPTYLIFTYWIWLNELIDLEGNPIYTFALLALFTYFVTLLVALIYSVATVRAIVQRKNEEGLGIPKGVKWFGFISTMIVVSLMIIWYFLFNEIAIFTLTPP</sequence>
<dbReference type="AlphaFoldDB" id="X1BE09"/>